<protein>
    <submittedName>
        <fullName evidence="2">Membrane protein YesL</fullName>
    </submittedName>
</protein>
<name>A0ABT9ZC52_9BACI</name>
<keyword evidence="1" id="KW-0812">Transmembrane</keyword>
<evidence type="ECO:0000256" key="1">
    <source>
        <dbReference type="SAM" id="Phobius"/>
    </source>
</evidence>
<dbReference type="RefSeq" id="WP_307336997.1">
    <property type="nucleotide sequence ID" value="NZ_JAUSUD010000002.1"/>
</dbReference>
<sequence length="233" mass="27246">MQSTSIFEGIFKLLEWLTRIVLTNFIWLIFNLPISFLLLTIAITDDIPFIVMNLIIIAILSPFFLFPATSAVFGIVRKWVMGEGDIKIIKHFWTVYRQNYLKSLIGGFILVPLWFIGILDVYFLYHHNLFMTILLIIILFLLFIFTCYYFAVIAHHELKIFQAFKQALVFMIINPLRSLLMGIINIIILYVSLTQVTVLIPLLLGVALAYFAFFSYYNKLLRVKELQENNNEE</sequence>
<feature type="transmembrane region" description="Helical" evidence="1">
    <location>
        <begin position="129"/>
        <end position="155"/>
    </location>
</feature>
<organism evidence="2 3">
    <name type="scientific">Metabacillus malikii</name>
    <dbReference type="NCBI Taxonomy" id="1504265"/>
    <lineage>
        <taxon>Bacteria</taxon>
        <taxon>Bacillati</taxon>
        <taxon>Bacillota</taxon>
        <taxon>Bacilli</taxon>
        <taxon>Bacillales</taxon>
        <taxon>Bacillaceae</taxon>
        <taxon>Metabacillus</taxon>
    </lineage>
</organism>
<comment type="caution">
    <text evidence="2">The sequence shown here is derived from an EMBL/GenBank/DDBJ whole genome shotgun (WGS) entry which is preliminary data.</text>
</comment>
<feature type="transmembrane region" description="Helical" evidence="1">
    <location>
        <begin position="49"/>
        <end position="80"/>
    </location>
</feature>
<evidence type="ECO:0000313" key="2">
    <source>
        <dbReference type="EMBL" id="MDQ0229386.1"/>
    </source>
</evidence>
<gene>
    <name evidence="2" type="ORF">J2S19_000637</name>
</gene>
<dbReference type="EMBL" id="JAUSUD010000002">
    <property type="protein sequence ID" value="MDQ0229386.1"/>
    <property type="molecule type" value="Genomic_DNA"/>
</dbReference>
<accession>A0ABT9ZC52</accession>
<dbReference type="Pfam" id="PF04854">
    <property type="entry name" value="DUF624"/>
    <property type="match status" value="1"/>
</dbReference>
<feature type="transmembrane region" description="Helical" evidence="1">
    <location>
        <begin position="21"/>
        <end position="43"/>
    </location>
</feature>
<dbReference type="Proteomes" id="UP001234495">
    <property type="component" value="Unassembled WGS sequence"/>
</dbReference>
<proteinExistence type="predicted"/>
<reference evidence="2 3" key="1">
    <citation type="submission" date="2023-07" db="EMBL/GenBank/DDBJ databases">
        <title>Genomic Encyclopedia of Type Strains, Phase IV (KMG-IV): sequencing the most valuable type-strain genomes for metagenomic binning, comparative biology and taxonomic classification.</title>
        <authorList>
            <person name="Goeker M."/>
        </authorList>
    </citation>
    <scope>NUCLEOTIDE SEQUENCE [LARGE SCALE GENOMIC DNA]</scope>
    <source>
        <strain evidence="2 3">DSM 29005</strain>
    </source>
</reference>
<keyword evidence="3" id="KW-1185">Reference proteome</keyword>
<keyword evidence="1" id="KW-0472">Membrane</keyword>
<keyword evidence="1" id="KW-1133">Transmembrane helix</keyword>
<feature type="transmembrane region" description="Helical" evidence="1">
    <location>
        <begin position="198"/>
        <end position="217"/>
    </location>
</feature>
<feature type="transmembrane region" description="Helical" evidence="1">
    <location>
        <begin position="100"/>
        <end position="123"/>
    </location>
</feature>
<evidence type="ECO:0000313" key="3">
    <source>
        <dbReference type="Proteomes" id="UP001234495"/>
    </source>
</evidence>
<dbReference type="InterPro" id="IPR006938">
    <property type="entry name" value="DUF624"/>
</dbReference>
<feature type="transmembrane region" description="Helical" evidence="1">
    <location>
        <begin position="167"/>
        <end position="192"/>
    </location>
</feature>